<keyword evidence="2" id="KW-1133">Transmembrane helix</keyword>
<evidence type="ECO:0000313" key="3">
    <source>
        <dbReference type="Proteomes" id="UP000887566"/>
    </source>
</evidence>
<dbReference type="Proteomes" id="UP000887566">
    <property type="component" value="Unplaced"/>
</dbReference>
<keyword evidence="1" id="KW-0175">Coiled coil</keyword>
<evidence type="ECO:0000313" key="4">
    <source>
        <dbReference type="WBParaSite" id="PSAMB.scaffold1767size27995.g14761.t1"/>
    </source>
</evidence>
<keyword evidence="2" id="KW-0472">Membrane</keyword>
<accession>A0A914VB75</accession>
<name>A0A914VB75_9BILA</name>
<protein>
    <submittedName>
        <fullName evidence="4">Uncharacterized protein</fullName>
    </submittedName>
</protein>
<dbReference type="WBParaSite" id="PSAMB.scaffold1767size27995.g14761.t1">
    <property type="protein sequence ID" value="PSAMB.scaffold1767size27995.g14761.t1"/>
    <property type="gene ID" value="PSAMB.scaffold1767size27995.g14761"/>
</dbReference>
<dbReference type="AlphaFoldDB" id="A0A914VB75"/>
<evidence type="ECO:0000256" key="2">
    <source>
        <dbReference type="SAM" id="Phobius"/>
    </source>
</evidence>
<feature type="coiled-coil region" evidence="1">
    <location>
        <begin position="16"/>
        <end position="43"/>
    </location>
</feature>
<sequence length="221" mass="25990">MGNSDSRELDRRQKNVYELSRDVRSMQQRVEEYRELIHNQMNLFASVHTVMFTLLAVVIVWLFWWHQKRADDVEKRHRVERAEIEQKLLQAQEIEREQRESVMRQKCVLEENLREEELRNIKITFEMQKQKIEHEKKLAELNNRHKLAYLETVLSQTVQRLESIGRGGNTKKAMLGNGALNKEAVELCEEGKPEEAGDDFAEAKHLLSPSIVPRVNAMSPD</sequence>
<keyword evidence="2" id="KW-0812">Transmembrane</keyword>
<organism evidence="3 4">
    <name type="scientific">Plectus sambesii</name>
    <dbReference type="NCBI Taxonomy" id="2011161"/>
    <lineage>
        <taxon>Eukaryota</taxon>
        <taxon>Metazoa</taxon>
        <taxon>Ecdysozoa</taxon>
        <taxon>Nematoda</taxon>
        <taxon>Chromadorea</taxon>
        <taxon>Plectida</taxon>
        <taxon>Plectina</taxon>
        <taxon>Plectoidea</taxon>
        <taxon>Plectidae</taxon>
        <taxon>Plectus</taxon>
    </lineage>
</organism>
<feature type="transmembrane region" description="Helical" evidence="2">
    <location>
        <begin position="43"/>
        <end position="65"/>
    </location>
</feature>
<keyword evidence="3" id="KW-1185">Reference proteome</keyword>
<reference evidence="4" key="1">
    <citation type="submission" date="2022-11" db="UniProtKB">
        <authorList>
            <consortium name="WormBaseParasite"/>
        </authorList>
    </citation>
    <scope>IDENTIFICATION</scope>
</reference>
<evidence type="ECO:0000256" key="1">
    <source>
        <dbReference type="SAM" id="Coils"/>
    </source>
</evidence>
<proteinExistence type="predicted"/>